<organism evidence="2 3">
    <name type="scientific">Raphanus sativus</name>
    <name type="common">Radish</name>
    <name type="synonym">Raphanus raphanistrum var. sativus</name>
    <dbReference type="NCBI Taxonomy" id="3726"/>
    <lineage>
        <taxon>Eukaryota</taxon>
        <taxon>Viridiplantae</taxon>
        <taxon>Streptophyta</taxon>
        <taxon>Embryophyta</taxon>
        <taxon>Tracheophyta</taxon>
        <taxon>Spermatophyta</taxon>
        <taxon>Magnoliopsida</taxon>
        <taxon>eudicotyledons</taxon>
        <taxon>Gunneridae</taxon>
        <taxon>Pentapetalae</taxon>
        <taxon>rosids</taxon>
        <taxon>malvids</taxon>
        <taxon>Brassicales</taxon>
        <taxon>Brassicaceae</taxon>
        <taxon>Brassiceae</taxon>
        <taxon>Raphanus</taxon>
    </lineage>
</organism>
<dbReference type="PANTHER" id="PTHR35317:SF27">
    <property type="entry name" value="RETROVIRUS-RELATED POL POLYPROTEIN FROM TRANSPOSON TNT 1-94"/>
    <property type="match status" value="1"/>
</dbReference>
<dbReference type="Proteomes" id="UP000504610">
    <property type="component" value="Chromosome 8"/>
</dbReference>
<feature type="compositionally biased region" description="Polar residues" evidence="1">
    <location>
        <begin position="160"/>
        <end position="171"/>
    </location>
</feature>
<dbReference type="OrthoDB" id="1104362at2759"/>
<dbReference type="GeneID" id="130498954"/>
<name>A0A9W3CBJ2_RAPSA</name>
<reference evidence="3" key="2">
    <citation type="submission" date="2025-08" db="UniProtKB">
        <authorList>
            <consortium name="RefSeq"/>
        </authorList>
    </citation>
    <scope>IDENTIFICATION</scope>
    <source>
        <tissue evidence="3">Leaf</tissue>
    </source>
</reference>
<evidence type="ECO:0000313" key="3">
    <source>
        <dbReference type="RefSeq" id="XP_056848798.1"/>
    </source>
</evidence>
<dbReference type="PANTHER" id="PTHR35317">
    <property type="entry name" value="OS04G0629600 PROTEIN"/>
    <property type="match status" value="1"/>
</dbReference>
<protein>
    <submittedName>
        <fullName evidence="3">Uncharacterized protein LOC130498954</fullName>
    </submittedName>
</protein>
<dbReference type="KEGG" id="rsz:130498954"/>
<dbReference type="Pfam" id="PF14223">
    <property type="entry name" value="Retrotran_gag_2"/>
    <property type="match status" value="1"/>
</dbReference>
<keyword evidence="2" id="KW-1185">Reference proteome</keyword>
<gene>
    <name evidence="3" type="primary">LOC130498954</name>
</gene>
<dbReference type="RefSeq" id="XP_056848798.1">
    <property type="nucleotide sequence ID" value="XM_056992818.1"/>
</dbReference>
<evidence type="ECO:0000256" key="1">
    <source>
        <dbReference type="SAM" id="MobiDB-lite"/>
    </source>
</evidence>
<proteinExistence type="predicted"/>
<sequence>MKQKYQGNQRVQSAQLQRLRRDFEVLEMKEGEAILEYFSRVMRVVNDMRNLGEEMADSKVVEKILRMLVEKFTYVVCAIEESNDIKDLTVDGLQSSLMVHEQKLIRHVGEEHALRYKEDGSLMEVEVGEVPTSEDEEDIKAEEEEAQASIRRWLNATSVTRRGTTSMSVQTGRRMPIMQS</sequence>
<evidence type="ECO:0000313" key="2">
    <source>
        <dbReference type="Proteomes" id="UP000504610"/>
    </source>
</evidence>
<accession>A0A9W3CBJ2</accession>
<feature type="region of interest" description="Disordered" evidence="1">
    <location>
        <begin position="160"/>
        <end position="180"/>
    </location>
</feature>
<dbReference type="AlphaFoldDB" id="A0A9W3CBJ2"/>
<reference evidence="2" key="1">
    <citation type="journal article" date="2019" name="Database">
        <title>The radish genome database (RadishGD): an integrated information resource for radish genomics.</title>
        <authorList>
            <person name="Yu H.J."/>
            <person name="Baek S."/>
            <person name="Lee Y.J."/>
            <person name="Cho A."/>
            <person name="Mun J.H."/>
        </authorList>
    </citation>
    <scope>NUCLEOTIDE SEQUENCE [LARGE SCALE GENOMIC DNA]</scope>
    <source>
        <strain evidence="2">cv. WK10039</strain>
    </source>
</reference>